<reference evidence="3 4" key="1">
    <citation type="journal article" date="2019" name="Sci. Rep.">
        <title>Nanopore sequencing improves the draft genome of the human pathogenic amoeba Naegleria fowleri.</title>
        <authorList>
            <person name="Liechti N."/>
            <person name="Schurch N."/>
            <person name="Bruggmann R."/>
            <person name="Wittwer M."/>
        </authorList>
    </citation>
    <scope>NUCLEOTIDE SEQUENCE [LARGE SCALE GENOMIC DNA]</scope>
    <source>
        <strain evidence="3 4">ATCC 30894</strain>
    </source>
</reference>
<sequence>MKRKESPTASISDTSSVHRKQAKMTHENALDAMHPIDLKRMIEMYSKALQKQMLKLISNLPNEIVLIILGFLSPLERISSGPLYCCKHWYECIRNTEDLWKSVWKMLFSTDDMPYDPSNSSSKFYLQRRVDLFLKQGETRYWNYSFDNCNASMPCQSEIISDHRSKKSTSFTSEFYLLTKRPQAICICCEEGCGSGYGGNTLLMIDHLEGVYFPPNKTTFFMFTLKSEYKDVEYESCEYFQSFNVTLLASLPWSLEGPITLISNNKILHPRVKQLARDYLQLSTDELLINSLHNQSCESPLMERMSHEVRWFQQWLQNFEFFGGSVVERTMKVVENDQLVESDEDDDEGKSVVVENSEYENDEE</sequence>
<dbReference type="Pfam" id="PF12937">
    <property type="entry name" value="F-box-like"/>
    <property type="match status" value="1"/>
</dbReference>
<dbReference type="InterPro" id="IPR036047">
    <property type="entry name" value="F-box-like_dom_sf"/>
</dbReference>
<evidence type="ECO:0000313" key="4">
    <source>
        <dbReference type="Proteomes" id="UP000444721"/>
    </source>
</evidence>
<protein>
    <recommendedName>
        <fullName evidence="2">F-box domain-containing protein</fullName>
    </recommendedName>
</protein>
<dbReference type="CDD" id="cd09917">
    <property type="entry name" value="F-box_SF"/>
    <property type="match status" value="1"/>
</dbReference>
<dbReference type="GeneID" id="68111254"/>
<dbReference type="PROSITE" id="PS50181">
    <property type="entry name" value="FBOX"/>
    <property type="match status" value="1"/>
</dbReference>
<dbReference type="VEuPathDB" id="AmoebaDB:NfTy_069510"/>
<gene>
    <name evidence="3" type="ORF">FDP41_004036</name>
</gene>
<dbReference type="InterPro" id="IPR001810">
    <property type="entry name" value="F-box_dom"/>
</dbReference>
<dbReference type="AlphaFoldDB" id="A0A6A5BR53"/>
<comment type="caution">
    <text evidence="3">The sequence shown here is derived from an EMBL/GenBank/DDBJ whole genome shotgun (WGS) entry which is preliminary data.</text>
</comment>
<dbReference type="OrthoDB" id="10456274at2759"/>
<feature type="region of interest" description="Disordered" evidence="1">
    <location>
        <begin position="339"/>
        <end position="364"/>
    </location>
</feature>
<keyword evidence="4" id="KW-1185">Reference proteome</keyword>
<dbReference type="EMBL" id="VFQX01000036">
    <property type="protein sequence ID" value="KAF0976741.1"/>
    <property type="molecule type" value="Genomic_DNA"/>
</dbReference>
<evidence type="ECO:0000256" key="1">
    <source>
        <dbReference type="SAM" id="MobiDB-lite"/>
    </source>
</evidence>
<feature type="compositionally biased region" description="Acidic residues" evidence="1">
    <location>
        <begin position="339"/>
        <end position="348"/>
    </location>
</feature>
<accession>A0A6A5BR53</accession>
<organism evidence="3 4">
    <name type="scientific">Naegleria fowleri</name>
    <name type="common">Brain eating amoeba</name>
    <dbReference type="NCBI Taxonomy" id="5763"/>
    <lineage>
        <taxon>Eukaryota</taxon>
        <taxon>Discoba</taxon>
        <taxon>Heterolobosea</taxon>
        <taxon>Tetramitia</taxon>
        <taxon>Eutetramitia</taxon>
        <taxon>Vahlkampfiidae</taxon>
        <taxon>Naegleria</taxon>
    </lineage>
</organism>
<dbReference type="Proteomes" id="UP000444721">
    <property type="component" value="Unassembled WGS sequence"/>
</dbReference>
<name>A0A6A5BR53_NAEFO</name>
<evidence type="ECO:0000259" key="2">
    <source>
        <dbReference type="PROSITE" id="PS50181"/>
    </source>
</evidence>
<dbReference type="RefSeq" id="XP_044561454.1">
    <property type="nucleotide sequence ID" value="XM_044707407.1"/>
</dbReference>
<dbReference type="Gene3D" id="1.20.1280.50">
    <property type="match status" value="1"/>
</dbReference>
<evidence type="ECO:0000313" key="3">
    <source>
        <dbReference type="EMBL" id="KAF0976741.1"/>
    </source>
</evidence>
<feature type="region of interest" description="Disordered" evidence="1">
    <location>
        <begin position="1"/>
        <end position="25"/>
    </location>
</feature>
<dbReference type="VEuPathDB" id="AmoebaDB:FDP41_004036"/>
<dbReference type="SUPFAM" id="SSF81383">
    <property type="entry name" value="F-box domain"/>
    <property type="match status" value="1"/>
</dbReference>
<feature type="domain" description="F-box" evidence="2">
    <location>
        <begin position="54"/>
        <end position="103"/>
    </location>
</feature>
<proteinExistence type="predicted"/>